<feature type="transmembrane region" description="Helical" evidence="2">
    <location>
        <begin position="156"/>
        <end position="175"/>
    </location>
</feature>
<feature type="signal peptide" evidence="3">
    <location>
        <begin position="1"/>
        <end position="21"/>
    </location>
</feature>
<dbReference type="InParanoid" id="A0A1Z5JA51"/>
<proteinExistence type="predicted"/>
<evidence type="ECO:0000256" key="3">
    <source>
        <dbReference type="SAM" id="SignalP"/>
    </source>
</evidence>
<name>A0A1Z5JA51_FISSO</name>
<keyword evidence="3" id="KW-0732">Signal</keyword>
<evidence type="ECO:0000256" key="2">
    <source>
        <dbReference type="SAM" id="Phobius"/>
    </source>
</evidence>
<keyword evidence="2" id="KW-0472">Membrane</keyword>
<feature type="chain" id="PRO_5012667450" evidence="3">
    <location>
        <begin position="22"/>
        <end position="198"/>
    </location>
</feature>
<dbReference type="Proteomes" id="UP000198406">
    <property type="component" value="Unassembled WGS sequence"/>
</dbReference>
<protein>
    <submittedName>
        <fullName evidence="4">Uncharacterized protein</fullName>
    </submittedName>
</protein>
<keyword evidence="5" id="KW-1185">Reference proteome</keyword>
<feature type="region of interest" description="Disordered" evidence="1">
    <location>
        <begin position="105"/>
        <end position="129"/>
    </location>
</feature>
<keyword evidence="2" id="KW-0812">Transmembrane</keyword>
<dbReference type="EMBL" id="BDSP01000026">
    <property type="protein sequence ID" value="GAX10857.1"/>
    <property type="molecule type" value="Genomic_DNA"/>
</dbReference>
<sequence>MFKRITTLASIVLLAAVPSEGRRLFRIDTGDNQFSAEKNSVNSFESLLNEEDGRNVFRFLASNFGASMSFSMSMDYRMDLSPAVPRAPTPAPTIQVSTSGTPIFSHAPSIGSTAAPSKSPTDNPSEQPTISVKLTSTEESQLQVKTKESKKKNHRATLIGSLLAVGLAAMAFFIYRARRRGPFSIISSTGHGSIHFRF</sequence>
<evidence type="ECO:0000313" key="4">
    <source>
        <dbReference type="EMBL" id="GAX10857.1"/>
    </source>
</evidence>
<reference evidence="4 5" key="1">
    <citation type="journal article" date="2015" name="Plant Cell">
        <title>Oil accumulation by the oleaginous diatom Fistulifera solaris as revealed by the genome and transcriptome.</title>
        <authorList>
            <person name="Tanaka T."/>
            <person name="Maeda Y."/>
            <person name="Veluchamy A."/>
            <person name="Tanaka M."/>
            <person name="Abida H."/>
            <person name="Marechal E."/>
            <person name="Bowler C."/>
            <person name="Muto M."/>
            <person name="Sunaga Y."/>
            <person name="Tanaka M."/>
            <person name="Yoshino T."/>
            <person name="Taniguchi T."/>
            <person name="Fukuda Y."/>
            <person name="Nemoto M."/>
            <person name="Matsumoto M."/>
            <person name="Wong P.S."/>
            <person name="Aburatani S."/>
            <person name="Fujibuchi W."/>
        </authorList>
    </citation>
    <scope>NUCLEOTIDE SEQUENCE [LARGE SCALE GENOMIC DNA]</scope>
    <source>
        <strain evidence="4 5">JPCC DA0580</strain>
    </source>
</reference>
<accession>A0A1Z5JA51</accession>
<keyword evidence="2" id="KW-1133">Transmembrane helix</keyword>
<evidence type="ECO:0000313" key="5">
    <source>
        <dbReference type="Proteomes" id="UP000198406"/>
    </source>
</evidence>
<comment type="caution">
    <text evidence="4">The sequence shown here is derived from an EMBL/GenBank/DDBJ whole genome shotgun (WGS) entry which is preliminary data.</text>
</comment>
<feature type="compositionally biased region" description="Polar residues" evidence="1">
    <location>
        <begin position="110"/>
        <end position="129"/>
    </location>
</feature>
<gene>
    <name evidence="4" type="ORF">FisN_31Hu065</name>
</gene>
<dbReference type="AlphaFoldDB" id="A0A1Z5JA51"/>
<organism evidence="4 5">
    <name type="scientific">Fistulifera solaris</name>
    <name type="common">Oleaginous diatom</name>
    <dbReference type="NCBI Taxonomy" id="1519565"/>
    <lineage>
        <taxon>Eukaryota</taxon>
        <taxon>Sar</taxon>
        <taxon>Stramenopiles</taxon>
        <taxon>Ochrophyta</taxon>
        <taxon>Bacillariophyta</taxon>
        <taxon>Bacillariophyceae</taxon>
        <taxon>Bacillariophycidae</taxon>
        <taxon>Naviculales</taxon>
        <taxon>Naviculaceae</taxon>
        <taxon>Fistulifera</taxon>
    </lineage>
</organism>
<evidence type="ECO:0000256" key="1">
    <source>
        <dbReference type="SAM" id="MobiDB-lite"/>
    </source>
</evidence>